<comment type="caution">
    <text evidence="4">The sequence shown here is derived from an EMBL/GenBank/DDBJ whole genome shotgun (WGS) entry which is preliminary data.</text>
</comment>
<dbReference type="GO" id="GO:0010181">
    <property type="term" value="F:FMN binding"/>
    <property type="evidence" value="ECO:0007669"/>
    <property type="project" value="InterPro"/>
</dbReference>
<evidence type="ECO:0000313" key="5">
    <source>
        <dbReference type="Proteomes" id="UP000281474"/>
    </source>
</evidence>
<dbReference type="PROSITE" id="PS50902">
    <property type="entry name" value="FLAVODOXIN_LIKE"/>
    <property type="match status" value="1"/>
</dbReference>
<organism evidence="4 5">
    <name type="scientific">Parashewanella curva</name>
    <dbReference type="NCBI Taxonomy" id="2338552"/>
    <lineage>
        <taxon>Bacteria</taxon>
        <taxon>Pseudomonadati</taxon>
        <taxon>Pseudomonadota</taxon>
        <taxon>Gammaproteobacteria</taxon>
        <taxon>Alteromonadales</taxon>
        <taxon>Shewanellaceae</taxon>
        <taxon>Parashewanella</taxon>
    </lineage>
</organism>
<evidence type="ECO:0000256" key="2">
    <source>
        <dbReference type="ARBA" id="ARBA00022643"/>
    </source>
</evidence>
<dbReference type="GO" id="GO:0050660">
    <property type="term" value="F:flavin adenine dinucleotide binding"/>
    <property type="evidence" value="ECO:0007669"/>
    <property type="project" value="TreeGrafter"/>
</dbReference>
<dbReference type="Proteomes" id="UP000281474">
    <property type="component" value="Unassembled WGS sequence"/>
</dbReference>
<dbReference type="GO" id="GO:0005829">
    <property type="term" value="C:cytosol"/>
    <property type="evidence" value="ECO:0007669"/>
    <property type="project" value="TreeGrafter"/>
</dbReference>
<protein>
    <submittedName>
        <fullName evidence="4">FMN-binding protein MioC</fullName>
    </submittedName>
</protein>
<accession>A0A3L8PZT8</accession>
<dbReference type="EMBL" id="QZEI01000011">
    <property type="protein sequence ID" value="RLV60835.1"/>
    <property type="molecule type" value="Genomic_DNA"/>
</dbReference>
<proteinExistence type="predicted"/>
<keyword evidence="1" id="KW-0285">Flavoprotein</keyword>
<evidence type="ECO:0000259" key="3">
    <source>
        <dbReference type="PROSITE" id="PS50902"/>
    </source>
</evidence>
<dbReference type="OrthoDB" id="359268at2"/>
<dbReference type="SUPFAM" id="SSF52218">
    <property type="entry name" value="Flavoproteins"/>
    <property type="match status" value="1"/>
</dbReference>
<dbReference type="Pfam" id="PF00258">
    <property type="entry name" value="Flavodoxin_1"/>
    <property type="match status" value="1"/>
</dbReference>
<keyword evidence="2" id="KW-0288">FMN</keyword>
<feature type="domain" description="Flavodoxin-like" evidence="3">
    <location>
        <begin position="4"/>
        <end position="145"/>
    </location>
</feature>
<dbReference type="NCBIfam" id="NF006531">
    <property type="entry name" value="PRK09004.1"/>
    <property type="match status" value="1"/>
</dbReference>
<keyword evidence="5" id="KW-1185">Reference proteome</keyword>
<evidence type="ECO:0000313" key="4">
    <source>
        <dbReference type="EMBL" id="RLV60835.1"/>
    </source>
</evidence>
<dbReference type="InterPro" id="IPR029039">
    <property type="entry name" value="Flavoprotein-like_sf"/>
</dbReference>
<dbReference type="RefSeq" id="WP_121837917.1">
    <property type="nucleotide sequence ID" value="NZ_ML014760.1"/>
</dbReference>
<dbReference type="PANTHER" id="PTHR19384">
    <property type="entry name" value="NITRIC OXIDE SYNTHASE-RELATED"/>
    <property type="match status" value="1"/>
</dbReference>
<reference evidence="4 5" key="1">
    <citation type="submission" date="2018-09" db="EMBL/GenBank/DDBJ databases">
        <title>Phylogeny of the Shewanellaceae, and recommendation for two new genera, Pseudoshewanella and Parashewanella.</title>
        <authorList>
            <person name="Wang G."/>
        </authorList>
    </citation>
    <scope>NUCLEOTIDE SEQUENCE [LARGE SCALE GENOMIC DNA]</scope>
    <source>
        <strain evidence="4 5">C51</strain>
    </source>
</reference>
<dbReference type="GO" id="GO:0016491">
    <property type="term" value="F:oxidoreductase activity"/>
    <property type="evidence" value="ECO:0007669"/>
    <property type="project" value="TreeGrafter"/>
</dbReference>
<dbReference type="Gene3D" id="3.40.50.360">
    <property type="match status" value="1"/>
</dbReference>
<evidence type="ECO:0000256" key="1">
    <source>
        <dbReference type="ARBA" id="ARBA00022630"/>
    </source>
</evidence>
<dbReference type="AlphaFoldDB" id="A0A3L8PZT8"/>
<sequence>MAKIEVIVGTTMGGAEYVSDELIALLEQHDVTQHLEPNLDEIPHHGIWLVVSSTHGAGELPDNIQPFAQQLMDQSPDLSQVNFAICAIGDSSYDTFCQGPEILIQGFQQLGATAIVDKIQIDVLDENLPEDTAISWLESWKDQIA</sequence>
<name>A0A3L8PZT8_9GAMM</name>
<gene>
    <name evidence="4" type="primary">mioC</name>
    <name evidence="4" type="ORF">D5018_05045</name>
</gene>
<dbReference type="InterPro" id="IPR008254">
    <property type="entry name" value="Flavodoxin/NO_synth"/>
</dbReference>